<evidence type="ECO:0000256" key="4">
    <source>
        <dbReference type="ARBA" id="ARBA00038182"/>
    </source>
</evidence>
<comment type="catalytic activity">
    <reaction evidence="12">
        <text>dopamine + hexadecanoyl-CoA = N-hexadecanoyl-dopamine + CoA + H(+)</text>
        <dbReference type="Rhea" id="RHEA:51376"/>
        <dbReference type="ChEBI" id="CHEBI:15378"/>
        <dbReference type="ChEBI" id="CHEBI:57287"/>
        <dbReference type="ChEBI" id="CHEBI:57379"/>
        <dbReference type="ChEBI" id="CHEBI:59905"/>
        <dbReference type="ChEBI" id="CHEBI:134058"/>
    </reaction>
    <physiologicalReaction direction="left-to-right" evidence="12">
        <dbReference type="Rhea" id="RHEA:51377"/>
    </physiologicalReaction>
</comment>
<comment type="catalytic activity">
    <reaction evidence="7">
        <text>serotonin + octadecanoyl-CoA = N-octadecanoyl-serotonin + CoA + H(+)</text>
        <dbReference type="Rhea" id="RHEA:51400"/>
        <dbReference type="ChEBI" id="CHEBI:15378"/>
        <dbReference type="ChEBI" id="CHEBI:57287"/>
        <dbReference type="ChEBI" id="CHEBI:57394"/>
        <dbReference type="ChEBI" id="CHEBI:134065"/>
        <dbReference type="ChEBI" id="CHEBI:350546"/>
    </reaction>
    <physiologicalReaction direction="left-to-right" evidence="7">
        <dbReference type="Rhea" id="RHEA:51401"/>
    </physiologicalReaction>
</comment>
<evidence type="ECO:0000256" key="5">
    <source>
        <dbReference type="ARBA" id="ARBA00039114"/>
    </source>
</evidence>
<dbReference type="CDD" id="cd04301">
    <property type="entry name" value="NAT_SF"/>
    <property type="match status" value="1"/>
</dbReference>
<dbReference type="Gene3D" id="3.40.630.30">
    <property type="match status" value="1"/>
</dbReference>
<dbReference type="EC" id="2.3.1.87" evidence="5"/>
<comment type="caution">
    <text evidence="14">The sequence shown here is derived from an EMBL/GenBank/DDBJ whole genome shotgun (WGS) entry which is preliminary data.</text>
</comment>
<comment type="catalytic activity">
    <reaction evidence="9">
        <text>dopamine + acetyl-CoA = N-acetyldopamine + CoA + H(+)</text>
        <dbReference type="Rhea" id="RHEA:51388"/>
        <dbReference type="ChEBI" id="CHEBI:15378"/>
        <dbReference type="ChEBI" id="CHEBI:57287"/>
        <dbReference type="ChEBI" id="CHEBI:57288"/>
        <dbReference type="ChEBI" id="CHEBI:59905"/>
        <dbReference type="ChEBI" id="CHEBI:125678"/>
    </reaction>
    <physiologicalReaction direction="left-to-right" evidence="9">
        <dbReference type="Rhea" id="RHEA:51389"/>
    </physiologicalReaction>
</comment>
<keyword evidence="15" id="KW-1185">Reference proteome</keyword>
<proteinExistence type="inferred from homology"/>
<comment type="catalytic activity">
    <reaction evidence="11">
        <text>serotonin + hexadecanoyl-CoA = N-hexadecanoyl-serotonin + CoA + H(+)</text>
        <dbReference type="Rhea" id="RHEA:51384"/>
        <dbReference type="ChEBI" id="CHEBI:15378"/>
        <dbReference type="ChEBI" id="CHEBI:57287"/>
        <dbReference type="ChEBI" id="CHEBI:57379"/>
        <dbReference type="ChEBI" id="CHEBI:134059"/>
        <dbReference type="ChEBI" id="CHEBI:350546"/>
    </reaction>
    <physiologicalReaction direction="left-to-right" evidence="11">
        <dbReference type="Rhea" id="RHEA:51385"/>
    </physiologicalReaction>
</comment>
<dbReference type="FunFam" id="3.40.630.30:FF:000046">
    <property type="entry name" value="Dopamine N-acetyltransferase"/>
    <property type="match status" value="1"/>
</dbReference>
<evidence type="ECO:0000256" key="12">
    <source>
        <dbReference type="ARBA" id="ARBA00052335"/>
    </source>
</evidence>
<evidence type="ECO:0000256" key="7">
    <source>
        <dbReference type="ARBA" id="ARBA00050849"/>
    </source>
</evidence>
<accession>A0A9J6C9L1</accession>
<comment type="catalytic activity">
    <reaction evidence="8">
        <text>serotonin + (5Z,8Z,11Z,14Z)-eicosatetraenoyl-CoA = N-[(5Z,8Z,11Z,14Z)-eicosatetraenoyl]-serotonin + CoA + H(+)</text>
        <dbReference type="Rhea" id="RHEA:51396"/>
        <dbReference type="ChEBI" id="CHEBI:15378"/>
        <dbReference type="ChEBI" id="CHEBI:57287"/>
        <dbReference type="ChEBI" id="CHEBI:57368"/>
        <dbReference type="ChEBI" id="CHEBI:132255"/>
        <dbReference type="ChEBI" id="CHEBI:350546"/>
    </reaction>
    <physiologicalReaction direction="left-to-right" evidence="8">
        <dbReference type="Rhea" id="RHEA:51397"/>
    </physiologicalReaction>
</comment>
<evidence type="ECO:0000256" key="13">
    <source>
        <dbReference type="ARBA" id="ARBA00052491"/>
    </source>
</evidence>
<evidence type="ECO:0000256" key="2">
    <source>
        <dbReference type="ARBA" id="ARBA00023315"/>
    </source>
</evidence>
<comment type="catalytic activity">
    <reaction evidence="13">
        <text>serotonin + acetyl-CoA = N-acetylserotonin + CoA + H(+)</text>
        <dbReference type="Rhea" id="RHEA:25217"/>
        <dbReference type="ChEBI" id="CHEBI:15378"/>
        <dbReference type="ChEBI" id="CHEBI:17697"/>
        <dbReference type="ChEBI" id="CHEBI:57287"/>
        <dbReference type="ChEBI" id="CHEBI:57288"/>
        <dbReference type="ChEBI" id="CHEBI:350546"/>
        <dbReference type="EC" id="2.3.1.87"/>
    </reaction>
    <physiologicalReaction direction="left-to-right" evidence="13">
        <dbReference type="Rhea" id="RHEA:25218"/>
    </physiologicalReaction>
</comment>
<dbReference type="PANTHER" id="PTHR20905">
    <property type="entry name" value="N-ACETYLTRANSFERASE-RELATED"/>
    <property type="match status" value="1"/>
</dbReference>
<sequence>MNVIIRTAEIADLIQIVKFIKEHFVLNEPSLLSYQIYKNNNEEHIENENEDRIDDDDDFIASCIINGTSFVAHIDNQLIGIFIAGKIGPNEYENSLAIANASNDRKFADIMKFIAYVEEKADVCNHFHVPQSLHLHIISVHENYFGNRIASKLFKHCLDVTRADGRFPVFSVDCTSSYSARIAEKHNMELLSTVTYDEFNEFIGRKMFITREPHTLVKSYGIKF</sequence>
<comment type="similarity">
    <text evidence="4">Belongs to the acetyltransferase family. AANAT subfamily.</text>
</comment>
<dbReference type="Proteomes" id="UP001107558">
    <property type="component" value="Chromosome 2"/>
</dbReference>
<reference evidence="14" key="1">
    <citation type="submission" date="2021-03" db="EMBL/GenBank/DDBJ databases">
        <title>Chromosome level genome of the anhydrobiotic midge Polypedilum vanderplanki.</title>
        <authorList>
            <person name="Yoshida Y."/>
            <person name="Kikawada T."/>
            <person name="Gusev O."/>
        </authorList>
    </citation>
    <scope>NUCLEOTIDE SEQUENCE</scope>
    <source>
        <strain evidence="14">NIAS01</strain>
        <tissue evidence="14">Whole body or cell culture</tissue>
    </source>
</reference>
<dbReference type="GO" id="GO:0004059">
    <property type="term" value="F:aralkylamine N-acetyltransferase activity"/>
    <property type="evidence" value="ECO:0007669"/>
    <property type="project" value="UniProtKB-EC"/>
</dbReference>
<protein>
    <recommendedName>
        <fullName evidence="5">aralkylamine N-acetyltransferase</fullName>
        <ecNumber evidence="5">2.3.1.87</ecNumber>
    </recommendedName>
</protein>
<evidence type="ECO:0000313" key="15">
    <source>
        <dbReference type="Proteomes" id="UP001107558"/>
    </source>
</evidence>
<dbReference type="PANTHER" id="PTHR20905:SF1">
    <property type="entry name" value="AT07410P-RELATED"/>
    <property type="match status" value="1"/>
</dbReference>
<dbReference type="OrthoDB" id="8113373at2759"/>
<comment type="catalytic activity">
    <reaction evidence="10">
        <text>serotonin + (9Z)-octadecenoyl-CoA = N-(9Z-octadecenoyl)-serotonin + CoA + H(+)</text>
        <dbReference type="Rhea" id="RHEA:51392"/>
        <dbReference type="ChEBI" id="CHEBI:15378"/>
        <dbReference type="ChEBI" id="CHEBI:57287"/>
        <dbReference type="ChEBI" id="CHEBI:57387"/>
        <dbReference type="ChEBI" id="CHEBI:134064"/>
        <dbReference type="ChEBI" id="CHEBI:350546"/>
    </reaction>
    <physiologicalReaction direction="left-to-right" evidence="10">
        <dbReference type="Rhea" id="RHEA:51393"/>
    </physiologicalReaction>
</comment>
<dbReference type="EMBL" id="JADBJN010000002">
    <property type="protein sequence ID" value="KAG5678326.1"/>
    <property type="molecule type" value="Genomic_DNA"/>
</dbReference>
<evidence type="ECO:0000256" key="3">
    <source>
        <dbReference type="ARBA" id="ARBA00037926"/>
    </source>
</evidence>
<comment type="catalytic activity">
    <reaction evidence="6">
        <text>dopamine + (9Z)-octadecenoyl-CoA = N-(9Z-octadecanoyl)-dopamine + CoA + H(+)</text>
        <dbReference type="Rhea" id="RHEA:51380"/>
        <dbReference type="ChEBI" id="CHEBI:15378"/>
        <dbReference type="ChEBI" id="CHEBI:31883"/>
        <dbReference type="ChEBI" id="CHEBI:57287"/>
        <dbReference type="ChEBI" id="CHEBI:57387"/>
        <dbReference type="ChEBI" id="CHEBI:59905"/>
    </reaction>
    <physiologicalReaction direction="left-to-right" evidence="6">
        <dbReference type="Rhea" id="RHEA:51381"/>
    </physiologicalReaction>
</comment>
<dbReference type="InterPro" id="IPR016181">
    <property type="entry name" value="Acyl_CoA_acyltransferase"/>
</dbReference>
<name>A0A9J6C9L1_POLVA</name>
<dbReference type="SUPFAM" id="SSF55729">
    <property type="entry name" value="Acyl-CoA N-acyltransferases (Nat)"/>
    <property type="match status" value="1"/>
</dbReference>
<keyword evidence="2" id="KW-0012">Acyltransferase</keyword>
<gene>
    <name evidence="14" type="ORF">PVAND_008011</name>
</gene>
<evidence type="ECO:0000313" key="14">
    <source>
        <dbReference type="EMBL" id="KAG5678326.1"/>
    </source>
</evidence>
<dbReference type="AlphaFoldDB" id="A0A9J6C9L1"/>
<evidence type="ECO:0000256" key="11">
    <source>
        <dbReference type="ARBA" id="ARBA00052178"/>
    </source>
</evidence>
<comment type="pathway">
    <text evidence="3">Aromatic compound metabolism; melatonin biosynthesis; melatonin from serotonin: step 1/2.</text>
</comment>
<organism evidence="14 15">
    <name type="scientific">Polypedilum vanderplanki</name>
    <name type="common">Sleeping chironomid midge</name>
    <dbReference type="NCBI Taxonomy" id="319348"/>
    <lineage>
        <taxon>Eukaryota</taxon>
        <taxon>Metazoa</taxon>
        <taxon>Ecdysozoa</taxon>
        <taxon>Arthropoda</taxon>
        <taxon>Hexapoda</taxon>
        <taxon>Insecta</taxon>
        <taxon>Pterygota</taxon>
        <taxon>Neoptera</taxon>
        <taxon>Endopterygota</taxon>
        <taxon>Diptera</taxon>
        <taxon>Nematocera</taxon>
        <taxon>Chironomoidea</taxon>
        <taxon>Chironomidae</taxon>
        <taxon>Chironominae</taxon>
        <taxon>Polypedilum</taxon>
        <taxon>Polypedilum</taxon>
    </lineage>
</organism>
<evidence type="ECO:0000256" key="10">
    <source>
        <dbReference type="ARBA" id="ARBA00051823"/>
    </source>
</evidence>
<evidence type="ECO:0000256" key="8">
    <source>
        <dbReference type="ARBA" id="ARBA00051284"/>
    </source>
</evidence>
<keyword evidence="1" id="KW-0808">Transferase</keyword>
<evidence type="ECO:0000256" key="6">
    <source>
        <dbReference type="ARBA" id="ARBA00050189"/>
    </source>
</evidence>
<evidence type="ECO:0000256" key="1">
    <source>
        <dbReference type="ARBA" id="ARBA00022679"/>
    </source>
</evidence>
<evidence type="ECO:0000256" key="9">
    <source>
        <dbReference type="ARBA" id="ARBA00051711"/>
    </source>
</evidence>